<accession>A0B5G9</accession>
<keyword evidence="4 6" id="KW-0413">Isomerase</keyword>
<evidence type="ECO:0000256" key="1">
    <source>
        <dbReference type="ARBA" id="ARBA00004953"/>
    </source>
</evidence>
<dbReference type="InterPro" id="IPR003722">
    <property type="entry name" value="Cbl_synth_CobH/CbiC"/>
</dbReference>
<dbReference type="GO" id="GO:0016993">
    <property type="term" value="F:precorrin-8X methylmutase activity"/>
    <property type="evidence" value="ECO:0007669"/>
    <property type="project" value="InterPro"/>
</dbReference>
<dbReference type="KEGG" id="mtp:Mthe_0143"/>
<dbReference type="UniPathway" id="UPA00148"/>
<feature type="domain" description="Cobalamin biosynthesis precorrin-8X methylmutase CobH/CbiC" evidence="5">
    <location>
        <begin position="16"/>
        <end position="203"/>
    </location>
</feature>
<dbReference type="GO" id="GO:0009236">
    <property type="term" value="P:cobalamin biosynthetic process"/>
    <property type="evidence" value="ECO:0007669"/>
    <property type="project" value="UniProtKB-UniPathway"/>
</dbReference>
<dbReference type="Proteomes" id="UP000000674">
    <property type="component" value="Chromosome"/>
</dbReference>
<dbReference type="GeneID" id="4462448"/>
<dbReference type="EMBL" id="CP000477">
    <property type="protein sequence ID" value="ABK13943.1"/>
    <property type="molecule type" value="Genomic_DNA"/>
</dbReference>
<organism evidence="6 7">
    <name type="scientific">Methanothrix thermoacetophila (strain DSM 6194 / JCM 14653 / NBRC 101360 / PT)</name>
    <name type="common">Methanosaeta thermophila</name>
    <dbReference type="NCBI Taxonomy" id="349307"/>
    <lineage>
        <taxon>Archaea</taxon>
        <taxon>Methanobacteriati</taxon>
        <taxon>Methanobacteriota</taxon>
        <taxon>Stenosarchaea group</taxon>
        <taxon>Methanomicrobia</taxon>
        <taxon>Methanotrichales</taxon>
        <taxon>Methanotrichaceae</taxon>
        <taxon>Methanothrix</taxon>
    </lineage>
</organism>
<dbReference type="SUPFAM" id="SSF63965">
    <property type="entry name" value="Precorrin-8X methylmutase CbiC/CobH"/>
    <property type="match status" value="1"/>
</dbReference>
<comment type="pathway">
    <text evidence="1">Cofactor biosynthesis; adenosylcobalamin biosynthesis.</text>
</comment>
<dbReference type="RefSeq" id="WP_011695342.1">
    <property type="nucleotide sequence ID" value="NC_008553.1"/>
</dbReference>
<name>A0B5G9_METTP</name>
<evidence type="ECO:0000313" key="7">
    <source>
        <dbReference type="Proteomes" id="UP000000674"/>
    </source>
</evidence>
<evidence type="ECO:0000256" key="4">
    <source>
        <dbReference type="ARBA" id="ARBA00023235"/>
    </source>
</evidence>
<evidence type="ECO:0000259" key="5">
    <source>
        <dbReference type="Pfam" id="PF02570"/>
    </source>
</evidence>
<dbReference type="Pfam" id="PF02570">
    <property type="entry name" value="CbiC"/>
    <property type="match status" value="1"/>
</dbReference>
<dbReference type="EC" id="5.4.1.2" evidence="6"/>
<sequence length="209" mass="22703">MERYSDLGAMTPEAFEISRASRELIARIVGDETLEDKIKQRCVMATGDPSIAESLRFVMDPVRAGFRALDDAADIFVDIRMVEAGIVKKGHRSRIRTLIDMGEEIASRLGVTRASAGVIAAKDELDGAVVVIGNAPTALLALCDIMERREAMPSLVIGIPVGFVRAAESKERLRRIEVPSISNVGTRGGTPIAVAAMNEIINMYHRGIR</sequence>
<evidence type="ECO:0000256" key="2">
    <source>
        <dbReference type="ARBA" id="ARBA00009774"/>
    </source>
</evidence>
<evidence type="ECO:0000256" key="3">
    <source>
        <dbReference type="ARBA" id="ARBA00022573"/>
    </source>
</evidence>
<dbReference type="STRING" id="349307.Mthe_0143"/>
<protein>
    <submittedName>
        <fullName evidence="6">Precorrin-8X methylmutase</fullName>
        <ecNumber evidence="6">5.4.1.2</ecNumber>
    </submittedName>
</protein>
<keyword evidence="3" id="KW-0169">Cobalamin biosynthesis</keyword>
<gene>
    <name evidence="6" type="ordered locus">Mthe_0143</name>
</gene>
<keyword evidence="7" id="KW-1185">Reference proteome</keyword>
<dbReference type="PANTHER" id="PTHR43588">
    <property type="entry name" value="COBALT-PRECORRIN-8 METHYLMUTASE"/>
    <property type="match status" value="1"/>
</dbReference>
<comment type="similarity">
    <text evidence="2">Belongs to the CobH/CbiC family.</text>
</comment>
<dbReference type="AlphaFoldDB" id="A0B5G9"/>
<dbReference type="Gene3D" id="3.40.50.10230">
    <property type="entry name" value="Cobalamin biosynthesis CobH/CbiC, precorrin-8X methylmutase"/>
    <property type="match status" value="1"/>
</dbReference>
<evidence type="ECO:0000313" key="6">
    <source>
        <dbReference type="EMBL" id="ABK13943.1"/>
    </source>
</evidence>
<proteinExistence type="inferred from homology"/>
<dbReference type="InterPro" id="IPR036588">
    <property type="entry name" value="CobH/CbiC_sf"/>
</dbReference>
<dbReference type="HOGENOM" id="CLU_084703_1_0_2"/>
<reference evidence="6 7" key="1">
    <citation type="submission" date="2006-10" db="EMBL/GenBank/DDBJ databases">
        <title>Complete sequence of Methanosaeta thermophila PT.</title>
        <authorList>
            <consortium name="US DOE Joint Genome Institute"/>
            <person name="Copeland A."/>
            <person name="Lucas S."/>
            <person name="Lapidus A."/>
            <person name="Barry K."/>
            <person name="Detter J.C."/>
            <person name="Glavina del Rio T."/>
            <person name="Hammon N."/>
            <person name="Israni S."/>
            <person name="Pitluck S."/>
            <person name="Chain P."/>
            <person name="Malfatti S."/>
            <person name="Shin M."/>
            <person name="Vergez L."/>
            <person name="Schmutz J."/>
            <person name="Larimer F."/>
            <person name="Land M."/>
            <person name="Hauser L."/>
            <person name="Kyrpides N."/>
            <person name="Kim E."/>
            <person name="Smith K.S."/>
            <person name="Ingram-Smith C."/>
            <person name="Richardson P."/>
        </authorList>
    </citation>
    <scope>NUCLEOTIDE SEQUENCE [LARGE SCALE GENOMIC DNA]</scope>
    <source>
        <strain evidence="7">DSM 6194 / JCM 14653 / NBRC 101360 / PT</strain>
    </source>
</reference>
<dbReference type="PANTHER" id="PTHR43588:SF1">
    <property type="entry name" value="COBALT-PRECORRIN-8 METHYLMUTASE"/>
    <property type="match status" value="1"/>
</dbReference>